<dbReference type="EMBL" id="JAGINT010000002">
    <property type="protein sequence ID" value="MBP2354592.1"/>
    <property type="molecule type" value="Genomic_DNA"/>
</dbReference>
<evidence type="ECO:0000313" key="2">
    <source>
        <dbReference type="EMBL" id="MBP2354592.1"/>
    </source>
</evidence>
<evidence type="ECO:0008006" key="4">
    <source>
        <dbReference type="Google" id="ProtNLM"/>
    </source>
</evidence>
<protein>
    <recommendedName>
        <fullName evidence="4">DUF222 domain-containing protein</fullName>
    </recommendedName>
</protein>
<accession>A0ABS4USH2</accession>
<evidence type="ECO:0000256" key="1">
    <source>
        <dbReference type="SAM" id="MobiDB-lite"/>
    </source>
</evidence>
<dbReference type="RefSeq" id="WP_209697377.1">
    <property type="nucleotide sequence ID" value="NZ_BAAAVU010000031.1"/>
</dbReference>
<organism evidence="2 3">
    <name type="scientific">Kribbella aluminosa</name>
    <dbReference type="NCBI Taxonomy" id="416017"/>
    <lineage>
        <taxon>Bacteria</taxon>
        <taxon>Bacillati</taxon>
        <taxon>Actinomycetota</taxon>
        <taxon>Actinomycetes</taxon>
        <taxon>Propionibacteriales</taxon>
        <taxon>Kribbellaceae</taxon>
        <taxon>Kribbella</taxon>
    </lineage>
</organism>
<proteinExistence type="predicted"/>
<sequence>MTTNHYDHDDYTAAARVQHERVLDNAIRRAYDMLLILGDEDGIERRWVGMVELRAELDADRRAAGVEPYDRSEVDAALRRLSREPGVHVQEEANRQALTDADHDAAVRFGGSSRHILLIEEPDHTDSGMDGGTGGVDSGGTDTAEAGADDADEEADRAHNQVHRELLEGDGVAEPGWAADADVTASGDRAAAAAERAATAVASTEIDALSNHLDHRPAAAHGDHTGHAPTFDDQDLYQHDKRYDAMEAL</sequence>
<evidence type="ECO:0000313" key="3">
    <source>
        <dbReference type="Proteomes" id="UP000755585"/>
    </source>
</evidence>
<feature type="region of interest" description="Disordered" evidence="1">
    <location>
        <begin position="121"/>
        <end position="159"/>
    </location>
</feature>
<feature type="compositionally biased region" description="Gly residues" evidence="1">
    <location>
        <begin position="129"/>
        <end position="138"/>
    </location>
</feature>
<reference evidence="2 3" key="1">
    <citation type="submission" date="2021-03" db="EMBL/GenBank/DDBJ databases">
        <title>Sequencing the genomes of 1000 actinobacteria strains.</title>
        <authorList>
            <person name="Klenk H.-P."/>
        </authorList>
    </citation>
    <scope>NUCLEOTIDE SEQUENCE [LARGE SCALE GENOMIC DNA]</scope>
    <source>
        <strain evidence="2 3">DSM 18824</strain>
    </source>
</reference>
<keyword evidence="3" id="KW-1185">Reference proteome</keyword>
<name>A0ABS4USH2_9ACTN</name>
<gene>
    <name evidence="2" type="ORF">JOF29_005702</name>
</gene>
<dbReference type="Proteomes" id="UP000755585">
    <property type="component" value="Unassembled WGS sequence"/>
</dbReference>
<comment type="caution">
    <text evidence="2">The sequence shown here is derived from an EMBL/GenBank/DDBJ whole genome shotgun (WGS) entry which is preliminary data.</text>
</comment>